<dbReference type="Proteomes" id="UP000659654">
    <property type="component" value="Unassembled WGS sequence"/>
</dbReference>
<protein>
    <submittedName>
        <fullName evidence="2">(pine wood nematode) hypothetical protein</fullName>
    </submittedName>
</protein>
<feature type="compositionally biased region" description="Basic and acidic residues" evidence="1">
    <location>
        <begin position="66"/>
        <end position="81"/>
    </location>
</feature>
<evidence type="ECO:0000313" key="6">
    <source>
        <dbReference type="WBParaSite" id="BXY_1560200.1"/>
    </source>
</evidence>
<proteinExistence type="predicted"/>
<organism evidence="4 6">
    <name type="scientific">Bursaphelenchus xylophilus</name>
    <name type="common">Pinewood nematode worm</name>
    <name type="synonym">Aphelenchoides xylophilus</name>
    <dbReference type="NCBI Taxonomy" id="6326"/>
    <lineage>
        <taxon>Eukaryota</taxon>
        <taxon>Metazoa</taxon>
        <taxon>Ecdysozoa</taxon>
        <taxon>Nematoda</taxon>
        <taxon>Chromadorea</taxon>
        <taxon>Rhabditida</taxon>
        <taxon>Tylenchina</taxon>
        <taxon>Tylenchomorpha</taxon>
        <taxon>Aphelenchoidea</taxon>
        <taxon>Aphelenchoididae</taxon>
        <taxon>Bursaphelenchus</taxon>
    </lineage>
</organism>
<evidence type="ECO:0000313" key="2">
    <source>
        <dbReference type="EMBL" id="CAD5218051.1"/>
    </source>
</evidence>
<dbReference type="AlphaFoldDB" id="A0A1I7SRD8"/>
<dbReference type="EMBL" id="CAJFCV020000002">
    <property type="protein sequence ID" value="CAG9102561.1"/>
    <property type="molecule type" value="Genomic_DNA"/>
</dbReference>
<feature type="region of interest" description="Disordered" evidence="1">
    <location>
        <begin position="1"/>
        <end position="181"/>
    </location>
</feature>
<reference evidence="3" key="2">
    <citation type="submission" date="2020-08" db="EMBL/GenBank/DDBJ databases">
        <authorList>
            <person name="Kikuchi T."/>
        </authorList>
    </citation>
    <scope>NUCLEOTIDE SEQUENCE</scope>
    <source>
        <strain evidence="2">Ka4C1</strain>
    </source>
</reference>
<dbReference type="Proteomes" id="UP000582659">
    <property type="component" value="Unassembled WGS sequence"/>
</dbReference>
<feature type="compositionally biased region" description="Gly residues" evidence="1">
    <location>
        <begin position="171"/>
        <end position="181"/>
    </location>
</feature>
<reference evidence="6" key="1">
    <citation type="submission" date="2016-11" db="UniProtKB">
        <authorList>
            <consortium name="WormBaseParasite"/>
        </authorList>
    </citation>
    <scope>IDENTIFICATION</scope>
</reference>
<name>A0A1I7SRD8_BURXY</name>
<evidence type="ECO:0000313" key="4">
    <source>
        <dbReference type="Proteomes" id="UP000095284"/>
    </source>
</evidence>
<accession>A0A1I7SRD8</accession>
<dbReference type="WBParaSite" id="BXY_1560200.1">
    <property type="protein sequence ID" value="BXY_1560200.1"/>
    <property type="gene ID" value="BXY_1560200"/>
</dbReference>
<evidence type="ECO:0000313" key="3">
    <source>
        <dbReference type="EMBL" id="CAG9102561.1"/>
    </source>
</evidence>
<gene>
    <name evidence="2" type="ORF">BXYJ_LOCUS5444</name>
</gene>
<sequence>MHQSLGYSHVSKKPSNGQVQEKLGEAPGFNFDPNLENGGGFKEDENSFDGYGNDANRGFGGPFGDSHGRNGEGKRHRHGEDGGFNENGDGFDHNRGNNDGFNDGKNGFDYNHGNDGRLNGGNDGFGHDERRDQDFDDHGNGRHGGREGNGGFGGRHQHGGPFDDGNERSGSNGGYEFGGRW</sequence>
<evidence type="ECO:0000313" key="5">
    <source>
        <dbReference type="Proteomes" id="UP000659654"/>
    </source>
</evidence>
<evidence type="ECO:0000256" key="1">
    <source>
        <dbReference type="SAM" id="MobiDB-lite"/>
    </source>
</evidence>
<dbReference type="EMBL" id="CAJFDI010000002">
    <property type="protein sequence ID" value="CAD5218051.1"/>
    <property type="molecule type" value="Genomic_DNA"/>
</dbReference>
<feature type="compositionally biased region" description="Basic and acidic residues" evidence="1">
    <location>
        <begin position="125"/>
        <end position="146"/>
    </location>
</feature>
<feature type="compositionally biased region" description="Low complexity" evidence="1">
    <location>
        <begin position="97"/>
        <end position="117"/>
    </location>
</feature>
<dbReference type="Proteomes" id="UP000095284">
    <property type="component" value="Unplaced"/>
</dbReference>
<keyword evidence="5" id="KW-1185">Reference proteome</keyword>